<comment type="cofactor">
    <cofactor evidence="1 9">
        <name>heme</name>
        <dbReference type="ChEBI" id="CHEBI:30413"/>
    </cofactor>
</comment>
<evidence type="ECO:0000256" key="7">
    <source>
        <dbReference type="ARBA" id="ARBA00023033"/>
    </source>
</evidence>
<accession>A0A023GID3</accession>
<dbReference type="SUPFAM" id="SSF48264">
    <property type="entry name" value="Cytochrome P450"/>
    <property type="match status" value="1"/>
</dbReference>
<evidence type="ECO:0000256" key="6">
    <source>
        <dbReference type="ARBA" id="ARBA00023004"/>
    </source>
</evidence>
<keyword evidence="8" id="KW-0472">Membrane</keyword>
<name>A0A023GID3_AMBTT</name>
<dbReference type="PRINTS" id="PR00463">
    <property type="entry name" value="EP450I"/>
</dbReference>
<comment type="similarity">
    <text evidence="3 10">Belongs to the cytochrome P450 family.</text>
</comment>
<dbReference type="PROSITE" id="PS00086">
    <property type="entry name" value="CYTOCHROME_P450"/>
    <property type="match status" value="1"/>
</dbReference>
<keyword evidence="6 9" id="KW-0408">Iron</keyword>
<dbReference type="AlphaFoldDB" id="A0A023GID3"/>
<evidence type="ECO:0000256" key="1">
    <source>
        <dbReference type="ARBA" id="ARBA00001971"/>
    </source>
</evidence>
<dbReference type="GO" id="GO:0005506">
    <property type="term" value="F:iron ion binding"/>
    <property type="evidence" value="ECO:0007669"/>
    <property type="project" value="InterPro"/>
</dbReference>
<dbReference type="InterPro" id="IPR002401">
    <property type="entry name" value="Cyt_P450_E_grp-I"/>
</dbReference>
<dbReference type="EMBL" id="GBBM01002630">
    <property type="protein sequence ID" value="JAC32788.1"/>
    <property type="molecule type" value="mRNA"/>
</dbReference>
<dbReference type="PANTHER" id="PTHR24291:SF189">
    <property type="entry name" value="CYTOCHROME P450 4C3-RELATED"/>
    <property type="match status" value="1"/>
</dbReference>
<evidence type="ECO:0000256" key="8">
    <source>
        <dbReference type="ARBA" id="ARBA00023136"/>
    </source>
</evidence>
<evidence type="ECO:0000256" key="2">
    <source>
        <dbReference type="ARBA" id="ARBA00004586"/>
    </source>
</evidence>
<dbReference type="GO" id="GO:0005789">
    <property type="term" value="C:endoplasmic reticulum membrane"/>
    <property type="evidence" value="ECO:0007669"/>
    <property type="project" value="UniProtKB-SubCell"/>
</dbReference>
<keyword evidence="7 10" id="KW-0503">Monooxygenase</keyword>
<evidence type="ECO:0000256" key="10">
    <source>
        <dbReference type="RuleBase" id="RU000461"/>
    </source>
</evidence>
<proteinExistence type="evidence at transcript level"/>
<organism evidence="11">
    <name type="scientific">Amblyomma triste</name>
    <name type="common">Neotropical tick</name>
    <dbReference type="NCBI Taxonomy" id="251400"/>
    <lineage>
        <taxon>Eukaryota</taxon>
        <taxon>Metazoa</taxon>
        <taxon>Ecdysozoa</taxon>
        <taxon>Arthropoda</taxon>
        <taxon>Chelicerata</taxon>
        <taxon>Arachnida</taxon>
        <taxon>Acari</taxon>
        <taxon>Parasitiformes</taxon>
        <taxon>Ixodida</taxon>
        <taxon>Ixodoidea</taxon>
        <taxon>Ixodidae</taxon>
        <taxon>Amblyomminae</taxon>
        <taxon>Amblyomma</taxon>
    </lineage>
</organism>
<keyword evidence="9 10" id="KW-0479">Metal-binding</keyword>
<protein>
    <submittedName>
        <fullName evidence="11">Putative cytochrome p450 cyp4/cyp19/cyp26 subfamily</fullName>
    </submittedName>
</protein>
<evidence type="ECO:0000256" key="9">
    <source>
        <dbReference type="PIRSR" id="PIRSR602401-1"/>
    </source>
</evidence>
<dbReference type="InterPro" id="IPR017972">
    <property type="entry name" value="Cyt_P450_CS"/>
</dbReference>
<dbReference type="PANTHER" id="PTHR24291">
    <property type="entry name" value="CYTOCHROME P450 FAMILY 4"/>
    <property type="match status" value="1"/>
</dbReference>
<evidence type="ECO:0000256" key="3">
    <source>
        <dbReference type="ARBA" id="ARBA00010617"/>
    </source>
</evidence>
<feature type="binding site" description="axial binding residue" evidence="9">
    <location>
        <position position="142"/>
    </location>
    <ligand>
        <name>heme</name>
        <dbReference type="ChEBI" id="CHEBI:30413"/>
    </ligand>
    <ligandPart>
        <name>Fe</name>
        <dbReference type="ChEBI" id="CHEBI:18248"/>
    </ligandPart>
</feature>
<dbReference type="GO" id="GO:0016705">
    <property type="term" value="F:oxidoreductase activity, acting on paired donors, with incorporation or reduction of molecular oxygen"/>
    <property type="evidence" value="ECO:0007669"/>
    <property type="project" value="InterPro"/>
</dbReference>
<dbReference type="Pfam" id="PF00067">
    <property type="entry name" value="p450"/>
    <property type="match status" value="1"/>
</dbReference>
<dbReference type="InterPro" id="IPR036396">
    <property type="entry name" value="Cyt_P450_sf"/>
</dbReference>
<dbReference type="Gene3D" id="1.10.630.10">
    <property type="entry name" value="Cytochrome P450"/>
    <property type="match status" value="1"/>
</dbReference>
<reference evidence="11" key="1">
    <citation type="submission" date="2014-03" db="EMBL/GenBank/DDBJ databases">
        <title>The sialotranscriptome of Amblyomma triste, Amblyomma parvum and Amblyomma cajennense ticks, uncovered by 454-based RNA-seq.</title>
        <authorList>
            <person name="Garcia G.R."/>
            <person name="Gardinassi L.G."/>
            <person name="Ribeiro J.M."/>
            <person name="Anatriello E."/>
            <person name="Ferreira B.R."/>
            <person name="Moreira H.N."/>
            <person name="Mafra C."/>
            <person name="Olegario M.M."/>
            <person name="Szabo P.J."/>
            <person name="Miranda-Santos I.K."/>
            <person name="Maruyama S.R."/>
        </authorList>
    </citation>
    <scope>NUCLEOTIDE SEQUENCE</scope>
    <source>
        <strain evidence="11">Mato Grasso do Sul</strain>
        <tissue evidence="11">Salivary glands</tissue>
    </source>
</reference>
<dbReference type="GO" id="GO:0004497">
    <property type="term" value="F:monooxygenase activity"/>
    <property type="evidence" value="ECO:0007669"/>
    <property type="project" value="UniProtKB-KW"/>
</dbReference>
<evidence type="ECO:0000256" key="4">
    <source>
        <dbReference type="ARBA" id="ARBA00022617"/>
    </source>
</evidence>
<evidence type="ECO:0000256" key="5">
    <source>
        <dbReference type="ARBA" id="ARBA00022824"/>
    </source>
</evidence>
<keyword evidence="10" id="KW-0560">Oxidoreductase</keyword>
<sequence>MFEGHDTTSVAICWSLYMIGLHLDHQKRVQEELDLVLENSSGNDITAENLKELKYLDCVIKECQRLYPSVPITGRESVEDFKLGDSTIPKGSTIDVFIYALHRDPDVYPDPERFDPSRFFSENCYTRHPYAFIPFSAGSRNCIGQRFAAMELKIIIATVLRNFNVMSLDHRDKIRLSSDLVLRAADGIRLSFSPRLHSSG</sequence>
<evidence type="ECO:0000313" key="11">
    <source>
        <dbReference type="EMBL" id="JAC32788.1"/>
    </source>
</evidence>
<dbReference type="GO" id="GO:0020037">
    <property type="term" value="F:heme binding"/>
    <property type="evidence" value="ECO:0007669"/>
    <property type="project" value="InterPro"/>
</dbReference>
<comment type="subcellular location">
    <subcellularLocation>
        <location evidence="2">Endoplasmic reticulum membrane</location>
    </subcellularLocation>
</comment>
<dbReference type="InterPro" id="IPR050196">
    <property type="entry name" value="Cytochrome_P450_Monoox"/>
</dbReference>
<keyword evidence="5" id="KW-0256">Endoplasmic reticulum</keyword>
<dbReference type="PRINTS" id="PR00385">
    <property type="entry name" value="P450"/>
</dbReference>
<keyword evidence="4 9" id="KW-0349">Heme</keyword>
<dbReference type="InterPro" id="IPR001128">
    <property type="entry name" value="Cyt_P450"/>
</dbReference>